<protein>
    <submittedName>
        <fullName evidence="1">Uncharacterized protein</fullName>
    </submittedName>
</protein>
<proteinExistence type="predicted"/>
<dbReference type="Proteomes" id="UP000245535">
    <property type="component" value="Unassembled WGS sequence"/>
</dbReference>
<evidence type="ECO:0000313" key="1">
    <source>
        <dbReference type="EMBL" id="PWJ44245.1"/>
    </source>
</evidence>
<accession>A0A315ZFA8</accession>
<reference evidence="1 2" key="1">
    <citation type="submission" date="2018-03" db="EMBL/GenBank/DDBJ databases">
        <title>Genomic Encyclopedia of Archaeal and Bacterial Type Strains, Phase II (KMG-II): from individual species to whole genera.</title>
        <authorList>
            <person name="Goeker M."/>
        </authorList>
    </citation>
    <scope>NUCLEOTIDE SEQUENCE [LARGE SCALE GENOMIC DNA]</scope>
    <source>
        <strain evidence="1 2">DSM 28229</strain>
    </source>
</reference>
<evidence type="ECO:0000313" key="2">
    <source>
        <dbReference type="Proteomes" id="UP000245535"/>
    </source>
</evidence>
<organism evidence="1 2">
    <name type="scientific">Sediminitomix flava</name>
    <dbReference type="NCBI Taxonomy" id="379075"/>
    <lineage>
        <taxon>Bacteria</taxon>
        <taxon>Pseudomonadati</taxon>
        <taxon>Bacteroidota</taxon>
        <taxon>Cytophagia</taxon>
        <taxon>Cytophagales</taxon>
        <taxon>Flammeovirgaceae</taxon>
        <taxon>Sediminitomix</taxon>
    </lineage>
</organism>
<keyword evidence="2" id="KW-1185">Reference proteome</keyword>
<dbReference type="RefSeq" id="WP_109615753.1">
    <property type="nucleotide sequence ID" value="NZ_QGDO01000001.1"/>
</dbReference>
<sequence>MKRISLTLIIITLTLFSILGNGCTHEKVTGEYLYHWYSGEDTIFYLVKTLNNNTKEITLGVDENFEQKIKTHTEPHKIINENEFLVRDILFKKLNAPNEYYITNSHYLDADLTVKYDSVVTNYSVRDKTIDSCYVYTCTVEDPQAESKLKEFSIYVDFDRKIVVKARDKKKAKDMYLLIEIKE</sequence>
<gene>
    <name evidence="1" type="ORF">BC781_101595</name>
</gene>
<name>A0A315ZFA8_SEDFL</name>
<dbReference type="AlphaFoldDB" id="A0A315ZFA8"/>
<comment type="caution">
    <text evidence="1">The sequence shown here is derived from an EMBL/GenBank/DDBJ whole genome shotgun (WGS) entry which is preliminary data.</text>
</comment>
<dbReference type="EMBL" id="QGDO01000001">
    <property type="protein sequence ID" value="PWJ44245.1"/>
    <property type="molecule type" value="Genomic_DNA"/>
</dbReference>